<dbReference type="RefSeq" id="XP_018031067.1">
    <property type="nucleotide sequence ID" value="XM_018180495.1"/>
</dbReference>
<accession>A0A177C1J3</accession>
<keyword evidence="4" id="KW-1185">Reference proteome</keyword>
<dbReference type="EMBL" id="KV441559">
    <property type="protein sequence ID" value="OAG00702.1"/>
    <property type="molecule type" value="Genomic_DNA"/>
</dbReference>
<evidence type="ECO:0000313" key="4">
    <source>
        <dbReference type="Proteomes" id="UP000077069"/>
    </source>
</evidence>
<feature type="signal peptide" evidence="2">
    <location>
        <begin position="1"/>
        <end position="19"/>
    </location>
</feature>
<sequence length="157" mass="17423">MLGGCRCLLGGCAVPFVLGYLSSGDPDWQIVGYQSIPSLPRSRARRPRMCEAIPASYERRVEQGPAERIQDVYNWLCQVMPESDDANANGNNQVNDDREPNHSNTWNRSSTIQNGIRRIGGPEEVHEGNMVVSLPVRMQKGVFELHSGTTNREVAPS</sequence>
<evidence type="ECO:0000313" key="3">
    <source>
        <dbReference type="EMBL" id="OAG00702.1"/>
    </source>
</evidence>
<protein>
    <submittedName>
        <fullName evidence="3">Uncharacterized protein</fullName>
    </submittedName>
</protein>
<organism evidence="3 4">
    <name type="scientific">Paraphaeosphaeria sporulosa</name>
    <dbReference type="NCBI Taxonomy" id="1460663"/>
    <lineage>
        <taxon>Eukaryota</taxon>
        <taxon>Fungi</taxon>
        <taxon>Dikarya</taxon>
        <taxon>Ascomycota</taxon>
        <taxon>Pezizomycotina</taxon>
        <taxon>Dothideomycetes</taxon>
        <taxon>Pleosporomycetidae</taxon>
        <taxon>Pleosporales</taxon>
        <taxon>Massarineae</taxon>
        <taxon>Didymosphaeriaceae</taxon>
        <taxon>Paraphaeosphaeria</taxon>
    </lineage>
</organism>
<dbReference type="AlphaFoldDB" id="A0A177C1J3"/>
<evidence type="ECO:0000256" key="1">
    <source>
        <dbReference type="SAM" id="MobiDB-lite"/>
    </source>
</evidence>
<gene>
    <name evidence="3" type="ORF">CC84DRAFT_1180677</name>
</gene>
<proteinExistence type="predicted"/>
<reference evidence="3 4" key="1">
    <citation type="submission" date="2016-05" db="EMBL/GenBank/DDBJ databases">
        <title>Comparative analysis of secretome profiles of manganese(II)-oxidizing ascomycete fungi.</title>
        <authorList>
            <consortium name="DOE Joint Genome Institute"/>
            <person name="Zeiner C.A."/>
            <person name="Purvine S.O."/>
            <person name="Zink E.M."/>
            <person name="Wu S."/>
            <person name="Pasa-Tolic L."/>
            <person name="Chaput D.L."/>
            <person name="Haridas S."/>
            <person name="Grigoriev I.V."/>
            <person name="Santelli C.M."/>
            <person name="Hansel C.M."/>
        </authorList>
    </citation>
    <scope>NUCLEOTIDE SEQUENCE [LARGE SCALE GENOMIC DNA]</scope>
    <source>
        <strain evidence="3 4">AP3s5-JAC2a</strain>
    </source>
</reference>
<feature type="region of interest" description="Disordered" evidence="1">
    <location>
        <begin position="84"/>
        <end position="123"/>
    </location>
</feature>
<keyword evidence="2" id="KW-0732">Signal</keyword>
<dbReference type="GeneID" id="28763981"/>
<evidence type="ECO:0000256" key="2">
    <source>
        <dbReference type="SAM" id="SignalP"/>
    </source>
</evidence>
<feature type="compositionally biased region" description="Polar residues" evidence="1">
    <location>
        <begin position="102"/>
        <end position="114"/>
    </location>
</feature>
<name>A0A177C1J3_9PLEO</name>
<dbReference type="InParanoid" id="A0A177C1J3"/>
<dbReference type="Proteomes" id="UP000077069">
    <property type="component" value="Unassembled WGS sequence"/>
</dbReference>
<feature type="chain" id="PRO_5008057580" evidence="2">
    <location>
        <begin position="20"/>
        <end position="157"/>
    </location>
</feature>